<accession>G0MBR1</accession>
<keyword evidence="3" id="KW-1185">Reference proteome</keyword>
<reference evidence="3" key="1">
    <citation type="submission" date="2011-07" db="EMBL/GenBank/DDBJ databases">
        <authorList>
            <consortium name="Caenorhabditis brenneri Sequencing and Analysis Consortium"/>
            <person name="Wilson R.K."/>
        </authorList>
    </citation>
    <scope>NUCLEOTIDE SEQUENCE [LARGE SCALE GENOMIC DNA]</scope>
    <source>
        <strain evidence="3">PB2801</strain>
    </source>
</reference>
<evidence type="ECO:0000313" key="3">
    <source>
        <dbReference type="Proteomes" id="UP000008068"/>
    </source>
</evidence>
<proteinExistence type="predicted"/>
<dbReference type="Proteomes" id="UP000008068">
    <property type="component" value="Unassembled WGS sequence"/>
</dbReference>
<dbReference type="InParanoid" id="G0MBR1"/>
<organism evidence="3">
    <name type="scientific">Caenorhabditis brenneri</name>
    <name type="common">Nematode worm</name>
    <dbReference type="NCBI Taxonomy" id="135651"/>
    <lineage>
        <taxon>Eukaryota</taxon>
        <taxon>Metazoa</taxon>
        <taxon>Ecdysozoa</taxon>
        <taxon>Nematoda</taxon>
        <taxon>Chromadorea</taxon>
        <taxon>Rhabditida</taxon>
        <taxon>Rhabditina</taxon>
        <taxon>Rhabditomorpha</taxon>
        <taxon>Rhabditoidea</taxon>
        <taxon>Rhabditidae</taxon>
        <taxon>Peloderinae</taxon>
        <taxon>Caenorhabditis</taxon>
    </lineage>
</organism>
<keyword evidence="1" id="KW-1133">Transmembrane helix</keyword>
<dbReference type="HOGENOM" id="CLU_1788532_0_0_1"/>
<gene>
    <name evidence="2" type="ORF">CAEBREN_07812</name>
</gene>
<evidence type="ECO:0000256" key="1">
    <source>
        <dbReference type="SAM" id="Phobius"/>
    </source>
</evidence>
<sequence>MDYIPGYAVVFGVAAFCLAHDVGLQVPYGWMKRIEASILTLLLLLFCTATEIVYGFFAVNSPAHDFWLKGILLTNPISPGTICLKLIYSYKQSTFHEIGKMFGVSFLISFIGLCLHLAVIVLVATEGHREWLRIRKRFGNYKYSL</sequence>
<keyword evidence="1" id="KW-0472">Membrane</keyword>
<dbReference type="EMBL" id="GL379789">
    <property type="protein sequence ID" value="EGT45734.1"/>
    <property type="molecule type" value="Genomic_DNA"/>
</dbReference>
<feature type="transmembrane region" description="Helical" evidence="1">
    <location>
        <begin position="101"/>
        <end position="125"/>
    </location>
</feature>
<feature type="transmembrane region" description="Helical" evidence="1">
    <location>
        <begin position="6"/>
        <end position="24"/>
    </location>
</feature>
<feature type="transmembrane region" description="Helical" evidence="1">
    <location>
        <begin position="36"/>
        <end position="57"/>
    </location>
</feature>
<protein>
    <submittedName>
        <fullName evidence="2">Uncharacterized protein</fullName>
    </submittedName>
</protein>
<name>G0MBR1_CAEBE</name>
<evidence type="ECO:0000313" key="2">
    <source>
        <dbReference type="EMBL" id="EGT45734.1"/>
    </source>
</evidence>
<keyword evidence="1" id="KW-0812">Transmembrane</keyword>
<dbReference type="AlphaFoldDB" id="G0MBR1"/>